<name>L0EUW9_LIBCB</name>
<sequence>MNRDGIDIVIINKLGRSEDAFGKIIVKPMNKNKEISFLLMKMPKFHI</sequence>
<dbReference type="EMBL" id="CP003789">
    <property type="protein sequence ID" value="AGA64757.1"/>
    <property type="molecule type" value="Genomic_DNA"/>
</dbReference>
<accession>L0EUW9</accession>
<gene>
    <name evidence="1" type="ordered locus">B488_07650</name>
</gene>
<dbReference type="KEGG" id="lcc:B488_07650"/>
<dbReference type="PATRIC" id="fig|1215343.11.peg.787"/>
<dbReference type="Proteomes" id="UP000010799">
    <property type="component" value="Chromosome"/>
</dbReference>
<organism evidence="1 2">
    <name type="scientific">Liberibacter crescens (strain BT-1)</name>
    <dbReference type="NCBI Taxonomy" id="1215343"/>
    <lineage>
        <taxon>Bacteria</taxon>
        <taxon>Pseudomonadati</taxon>
        <taxon>Pseudomonadota</taxon>
        <taxon>Alphaproteobacteria</taxon>
        <taxon>Hyphomicrobiales</taxon>
        <taxon>Rhizobiaceae</taxon>
        <taxon>Liberibacter</taxon>
    </lineage>
</organism>
<reference evidence="1 2" key="1">
    <citation type="journal article" date="2012" name="Stand. Genomic Sci.">
        <title>Complete genome sequence of Liberibacter crescens BT-1.</title>
        <authorList>
            <person name="Leonard M.T."/>
            <person name="Fagen J.R."/>
            <person name="Davis-Richardson A.G."/>
            <person name="Davis M.J."/>
            <person name="Triplett E.W."/>
        </authorList>
    </citation>
    <scope>NUCLEOTIDE SEQUENCE [LARGE SCALE GENOMIC DNA]</scope>
    <source>
        <strain evidence="1 2">BT-1</strain>
    </source>
</reference>
<dbReference type="AlphaFoldDB" id="L0EUW9"/>
<dbReference type="HOGENOM" id="CLU_3169826_0_0_5"/>
<proteinExistence type="predicted"/>
<evidence type="ECO:0000313" key="1">
    <source>
        <dbReference type="EMBL" id="AGA64757.1"/>
    </source>
</evidence>
<evidence type="ECO:0000313" key="2">
    <source>
        <dbReference type="Proteomes" id="UP000010799"/>
    </source>
</evidence>
<keyword evidence="2" id="KW-1185">Reference proteome</keyword>
<protein>
    <submittedName>
        <fullName evidence="1">Uncharacterized protein</fullName>
    </submittedName>
</protein>